<evidence type="ECO:0000313" key="4">
    <source>
        <dbReference type="EMBL" id="AJE02723.1"/>
    </source>
</evidence>
<sequence length="484" mass="50935">MIIQCAQCSSKFRLDDSKVTESGIKVRCSKCKHIFVVKKDVPAEEPDLDRILQGLQTAGSEERSAAAPEAATPTAEAPAPTPLPADDAGPFSFAAEEEGVSFGIPPAAPQEREPAPVLPSPAAEDEFVSFAAPRQEDGFFGETPGVASGVAEEAVPGGAVPEEPAFSYEEENVFGDVSPEVFAAATAVDTSRHEEGGESAEITFEFEDETDADSLGLAPDEKVEESFDFGEIDFGIEDSGEGESTDVSTPSLEFPSPEKRDSVAPAEEVPPPVAPVPEEVPPVAVPFGEDDLPPLTISSRKKGSSFLPAVVIAVSVLVIIALAGGGFYFFKEGPAALDRLGIGFVAQWLGMETREEGGIGIDKVRGAYLKNVEVGEVFVIRGEAVNNYRKPRASIQVKGALLGSGGQVLLQKIAFCGNNLTDEQVQTLPVAKIDAAMNNQFGDSLANLGVPPGKRIPFVVVLRNVPKDAVDYSVEMVGSTVASQ</sequence>
<feature type="transmembrane region" description="Helical" evidence="2">
    <location>
        <begin position="306"/>
        <end position="330"/>
    </location>
</feature>
<gene>
    <name evidence="4" type="ORF">GPICK_04490</name>
</gene>
<dbReference type="KEGG" id="gpi:GPICK_04490"/>
<organism evidence="4 5">
    <name type="scientific">Geobacter pickeringii</name>
    <dbReference type="NCBI Taxonomy" id="345632"/>
    <lineage>
        <taxon>Bacteria</taxon>
        <taxon>Pseudomonadati</taxon>
        <taxon>Thermodesulfobacteriota</taxon>
        <taxon>Desulfuromonadia</taxon>
        <taxon>Geobacterales</taxon>
        <taxon>Geobacteraceae</taxon>
        <taxon>Geobacter</taxon>
    </lineage>
</organism>
<keyword evidence="2" id="KW-0472">Membrane</keyword>
<feature type="domain" description="Zinc finger/thioredoxin putative" evidence="3">
    <location>
        <begin position="1"/>
        <end position="37"/>
    </location>
</feature>
<dbReference type="Pfam" id="PF11906">
    <property type="entry name" value="DUF3426"/>
    <property type="match status" value="1"/>
</dbReference>
<dbReference type="NCBIfam" id="TIGR02098">
    <property type="entry name" value="MJ0042_CXXC"/>
    <property type="match status" value="1"/>
</dbReference>
<evidence type="ECO:0000256" key="2">
    <source>
        <dbReference type="SAM" id="Phobius"/>
    </source>
</evidence>
<evidence type="ECO:0000313" key="5">
    <source>
        <dbReference type="Proteomes" id="UP000057609"/>
    </source>
</evidence>
<dbReference type="STRING" id="345632.GPICK_04490"/>
<proteinExistence type="predicted"/>
<accession>A0A0B5B803</accession>
<name>A0A0B5B803_9BACT</name>
<dbReference type="EMBL" id="CP009788">
    <property type="protein sequence ID" value="AJE02723.1"/>
    <property type="molecule type" value="Genomic_DNA"/>
</dbReference>
<dbReference type="Proteomes" id="UP000057609">
    <property type="component" value="Chromosome"/>
</dbReference>
<dbReference type="Pfam" id="PF13719">
    <property type="entry name" value="Zn_ribbon_5"/>
    <property type="match status" value="1"/>
</dbReference>
<dbReference type="InterPro" id="IPR011723">
    <property type="entry name" value="Znf/thioredoxin_put"/>
</dbReference>
<feature type="region of interest" description="Disordered" evidence="1">
    <location>
        <begin position="57"/>
        <end position="91"/>
    </location>
</feature>
<protein>
    <recommendedName>
        <fullName evidence="3">Zinc finger/thioredoxin putative domain-containing protein</fullName>
    </recommendedName>
</protein>
<dbReference type="RefSeq" id="WP_039740837.1">
    <property type="nucleotide sequence ID" value="NZ_CP009788.1"/>
</dbReference>
<feature type="region of interest" description="Disordered" evidence="1">
    <location>
        <begin position="234"/>
        <end position="287"/>
    </location>
</feature>
<feature type="compositionally biased region" description="Low complexity" evidence="1">
    <location>
        <begin position="65"/>
        <end position="88"/>
    </location>
</feature>
<evidence type="ECO:0000259" key="3">
    <source>
        <dbReference type="Pfam" id="PF13719"/>
    </source>
</evidence>
<reference evidence="4 5" key="1">
    <citation type="journal article" date="2015" name="Genome Announc.">
        <title>Complete Genome of Geobacter pickeringii G13T, a Metal-Reducing Isolate from Sedimentary Kaolin Deposits.</title>
        <authorList>
            <person name="Badalamenti J.P."/>
            <person name="Bond D.R."/>
        </authorList>
    </citation>
    <scope>NUCLEOTIDE SEQUENCE [LARGE SCALE GENOMIC DNA]</scope>
    <source>
        <strain evidence="4 5">G13</strain>
    </source>
</reference>
<feature type="compositionally biased region" description="Acidic residues" evidence="1">
    <location>
        <begin position="234"/>
        <end position="244"/>
    </location>
</feature>
<feature type="compositionally biased region" description="Pro residues" evidence="1">
    <location>
        <begin position="268"/>
        <end position="284"/>
    </location>
</feature>
<dbReference type="OrthoDB" id="5506264at2"/>
<evidence type="ECO:0000256" key="1">
    <source>
        <dbReference type="SAM" id="MobiDB-lite"/>
    </source>
</evidence>
<keyword evidence="2" id="KW-1133">Transmembrane helix</keyword>
<dbReference type="HOGENOM" id="CLU_024180_0_0_7"/>
<keyword evidence="5" id="KW-1185">Reference proteome</keyword>
<dbReference type="AlphaFoldDB" id="A0A0B5B803"/>
<keyword evidence="2" id="KW-0812">Transmembrane</keyword>
<dbReference type="InterPro" id="IPR021834">
    <property type="entry name" value="DUF3426"/>
</dbReference>